<evidence type="ECO:0000256" key="1">
    <source>
        <dbReference type="PROSITE-ProRule" id="PRU00169"/>
    </source>
</evidence>
<dbReference type="EMBL" id="JAHESE010000009">
    <property type="protein sequence ID" value="MBT1708897.1"/>
    <property type="molecule type" value="Genomic_DNA"/>
</dbReference>
<dbReference type="InterPro" id="IPR011006">
    <property type="entry name" value="CheY-like_superfamily"/>
</dbReference>
<accession>A0AAP2GVE9</accession>
<dbReference type="SUPFAM" id="SSF52172">
    <property type="entry name" value="CheY-like"/>
    <property type="match status" value="1"/>
</dbReference>
<reference evidence="4 5" key="1">
    <citation type="submission" date="2021-05" db="EMBL/GenBank/DDBJ databases">
        <title>A Polyphasic approach of four new species of the genus Ohtaekwangia: Ohtaekwangia histidinii sp. nov., Ohtaekwangia cretensis sp. nov., Ohtaekwangia indiensis sp. nov., Ohtaekwangia reichenbachii sp. nov. from diverse environment.</title>
        <authorList>
            <person name="Octaviana S."/>
        </authorList>
    </citation>
    <scope>NUCLEOTIDE SEQUENCE [LARGE SCALE GENOMIC DNA]</scope>
    <source>
        <strain evidence="4 5">PWU5</strain>
    </source>
</reference>
<name>A0AAP2GVE9_9BACT</name>
<keyword evidence="5" id="KW-1185">Reference proteome</keyword>
<keyword evidence="4" id="KW-0238">DNA-binding</keyword>
<dbReference type="RefSeq" id="WP_254084484.1">
    <property type="nucleotide sequence ID" value="NZ_JAHESE010000009.1"/>
</dbReference>
<dbReference type="InterPro" id="IPR046947">
    <property type="entry name" value="LytR-like"/>
</dbReference>
<dbReference type="SMART" id="SM00448">
    <property type="entry name" value="REC"/>
    <property type="match status" value="1"/>
</dbReference>
<gene>
    <name evidence="4" type="ORF">KK062_11720</name>
</gene>
<dbReference type="GO" id="GO:0000156">
    <property type="term" value="F:phosphorelay response regulator activity"/>
    <property type="evidence" value="ECO:0007669"/>
    <property type="project" value="InterPro"/>
</dbReference>
<sequence length="255" mass="29252">MTDRSQDVKLSVAVVDDEPLARNMLVRYITQMPELELVGQYDNCIACYEAHDLDVLDILLLDVHIPDISGIQFARTIAKHKARVIFTTAHTEHAYEAYQAHAVDYLLKPFPFDRFRVAIQKAQEYITGKRITNGSPAAILPAEIPDSPRRFIFVKSDYKTVRLSLDEILYVEGLQEYVRIHLTRGKPVIVLMSLKRLADILPSPPFFRVHRSYIVNVEQLEFVQQRSITIAGKELSIGKNYSSEFFDYLAEHSIL</sequence>
<protein>
    <submittedName>
        <fullName evidence="4">LytTR family DNA-binding domain-containing protein</fullName>
    </submittedName>
</protein>
<dbReference type="GO" id="GO:0003677">
    <property type="term" value="F:DNA binding"/>
    <property type="evidence" value="ECO:0007669"/>
    <property type="project" value="UniProtKB-KW"/>
</dbReference>
<dbReference type="Proteomes" id="UP001319080">
    <property type="component" value="Unassembled WGS sequence"/>
</dbReference>
<dbReference type="PROSITE" id="PS50930">
    <property type="entry name" value="HTH_LYTTR"/>
    <property type="match status" value="1"/>
</dbReference>
<evidence type="ECO:0000259" key="2">
    <source>
        <dbReference type="PROSITE" id="PS50110"/>
    </source>
</evidence>
<comment type="caution">
    <text evidence="4">The sequence shown here is derived from an EMBL/GenBank/DDBJ whole genome shotgun (WGS) entry which is preliminary data.</text>
</comment>
<dbReference type="PROSITE" id="PS50110">
    <property type="entry name" value="RESPONSE_REGULATORY"/>
    <property type="match status" value="1"/>
</dbReference>
<evidence type="ECO:0000259" key="3">
    <source>
        <dbReference type="PROSITE" id="PS50930"/>
    </source>
</evidence>
<dbReference type="SMART" id="SM00850">
    <property type="entry name" value="LytTR"/>
    <property type="match status" value="1"/>
</dbReference>
<dbReference type="Gene3D" id="3.40.50.2300">
    <property type="match status" value="1"/>
</dbReference>
<dbReference type="PANTHER" id="PTHR37299:SF1">
    <property type="entry name" value="STAGE 0 SPORULATION PROTEIN A HOMOLOG"/>
    <property type="match status" value="1"/>
</dbReference>
<dbReference type="Pfam" id="PF00072">
    <property type="entry name" value="Response_reg"/>
    <property type="match status" value="1"/>
</dbReference>
<evidence type="ECO:0000313" key="5">
    <source>
        <dbReference type="Proteomes" id="UP001319080"/>
    </source>
</evidence>
<dbReference type="PANTHER" id="PTHR37299">
    <property type="entry name" value="TRANSCRIPTIONAL REGULATOR-RELATED"/>
    <property type="match status" value="1"/>
</dbReference>
<evidence type="ECO:0000313" key="4">
    <source>
        <dbReference type="EMBL" id="MBT1708897.1"/>
    </source>
</evidence>
<organism evidence="4 5">
    <name type="scientific">Dawidia cretensis</name>
    <dbReference type="NCBI Taxonomy" id="2782350"/>
    <lineage>
        <taxon>Bacteria</taxon>
        <taxon>Pseudomonadati</taxon>
        <taxon>Bacteroidota</taxon>
        <taxon>Cytophagia</taxon>
        <taxon>Cytophagales</taxon>
        <taxon>Chryseotaleaceae</taxon>
        <taxon>Dawidia</taxon>
    </lineage>
</organism>
<feature type="domain" description="Response regulatory" evidence="2">
    <location>
        <begin position="11"/>
        <end position="123"/>
    </location>
</feature>
<keyword evidence="1" id="KW-0597">Phosphoprotein</keyword>
<dbReference type="Pfam" id="PF04397">
    <property type="entry name" value="LytTR"/>
    <property type="match status" value="1"/>
</dbReference>
<proteinExistence type="predicted"/>
<dbReference type="AlphaFoldDB" id="A0AAP2GVE9"/>
<feature type="modified residue" description="4-aspartylphosphate" evidence="1">
    <location>
        <position position="62"/>
    </location>
</feature>
<dbReference type="Gene3D" id="2.40.50.1020">
    <property type="entry name" value="LytTr DNA-binding domain"/>
    <property type="match status" value="1"/>
</dbReference>
<dbReference type="InterPro" id="IPR001789">
    <property type="entry name" value="Sig_transdc_resp-reg_receiver"/>
</dbReference>
<feature type="domain" description="HTH LytTR-type" evidence="3">
    <location>
        <begin position="152"/>
        <end position="216"/>
    </location>
</feature>
<dbReference type="InterPro" id="IPR007492">
    <property type="entry name" value="LytTR_DNA-bd_dom"/>
</dbReference>